<organism evidence="1 2">
    <name type="scientific">Pristionchus mayeri</name>
    <dbReference type="NCBI Taxonomy" id="1317129"/>
    <lineage>
        <taxon>Eukaryota</taxon>
        <taxon>Metazoa</taxon>
        <taxon>Ecdysozoa</taxon>
        <taxon>Nematoda</taxon>
        <taxon>Chromadorea</taxon>
        <taxon>Rhabditida</taxon>
        <taxon>Rhabditina</taxon>
        <taxon>Diplogasteromorpha</taxon>
        <taxon>Diplogasteroidea</taxon>
        <taxon>Neodiplogasteridae</taxon>
        <taxon>Pristionchus</taxon>
    </lineage>
</organism>
<gene>
    <name evidence="1" type="ORF">PMAYCL1PPCAC_04706</name>
</gene>
<evidence type="ECO:0000313" key="1">
    <source>
        <dbReference type="EMBL" id="GMR34511.1"/>
    </source>
</evidence>
<dbReference type="Proteomes" id="UP001328107">
    <property type="component" value="Unassembled WGS sequence"/>
</dbReference>
<keyword evidence="2" id="KW-1185">Reference proteome</keyword>
<reference evidence="2" key="1">
    <citation type="submission" date="2022-10" db="EMBL/GenBank/DDBJ databases">
        <title>Genome assembly of Pristionchus species.</title>
        <authorList>
            <person name="Yoshida K."/>
            <person name="Sommer R.J."/>
        </authorList>
    </citation>
    <scope>NUCLEOTIDE SEQUENCE [LARGE SCALE GENOMIC DNA]</scope>
    <source>
        <strain evidence="2">RS5460</strain>
    </source>
</reference>
<dbReference type="AlphaFoldDB" id="A0AAN4Z8R5"/>
<evidence type="ECO:0000313" key="2">
    <source>
        <dbReference type="Proteomes" id="UP001328107"/>
    </source>
</evidence>
<dbReference type="EMBL" id="BTRK01000002">
    <property type="protein sequence ID" value="GMR34511.1"/>
    <property type="molecule type" value="Genomic_DNA"/>
</dbReference>
<proteinExistence type="predicted"/>
<comment type="caution">
    <text evidence="1">The sequence shown here is derived from an EMBL/GenBank/DDBJ whole genome shotgun (WGS) entry which is preliminary data.</text>
</comment>
<name>A0AAN4Z8R5_9BILA</name>
<accession>A0AAN4Z8R5</accession>
<protein>
    <submittedName>
        <fullName evidence="1">Uncharacterized protein</fullName>
    </submittedName>
</protein>
<sequence>MEWRRNGGSENELRIAYARANKIYTNARIASGKTAEDIFLQNMSVIIMEAIDCIETDSPLQPHNFDKLRYAFSSCPSSYLLSLGNSLAIVLEKLLMDRCYRPNESWQSGVSSSFMYVDDQNSEGNDQMECEIKTEDDDFDEKPSTSGTLHEGNNDVLFENVDSNINNESDVKVEPVEAEIKQEPIEDIFLPHSGTSRPVEHASTSTVVVPKTPGSKAVTRICYWCDLPTDRYHVIPKESIARDAMLRRVTQITSVNIDKLIELKKSKTAAYFCIDHISHLTPKQDPVDLEELKVILSEPSPKAKPKPNSVIHRVVAVGKTPAANQQMSKKVYETIACRLCGALSNKHNNTVSPADHMAATIFFDRLINLTQQQKESCKWFLENGIRADICKKHIRMHKNVITSMFGNSRRGPSIPQPKPPGVLLKRRWEDIQDKQAGGPSRVVATPNIVRSVAVKPPVRSQPVGGAKKVIADTAPANQRIRKIRPSSTIVGDILFVDGKPLERPVQVQFSTS</sequence>